<dbReference type="InterPro" id="IPR013718">
    <property type="entry name" value="COQ9_C"/>
</dbReference>
<keyword evidence="4" id="KW-0809">Transit peptide</keyword>
<sequence length="219" mass="25414">MTPIEKNSPLQLLEAVLPHVLFDGWSRKAMIAAAKDLKTDMTVFDLTFPDGAIDMITLFIRNADDRMEAELEARGVRDMKIRDRITLAIRSRLELYGPQKEAVRRAVNILTLPQNAVRATKLTANTVSLMWYATGDTSADFNWYSKRLTLSAVYGATLLFWLDDKSEDHAKTWEFLDRRIENIMQIETAKWKLKKSFKEKPDFSHLPSAKRFFRNLRMR</sequence>
<evidence type="ECO:0000256" key="2">
    <source>
        <dbReference type="ARBA" id="ARBA00010766"/>
    </source>
</evidence>
<evidence type="ECO:0000313" key="8">
    <source>
        <dbReference type="EMBL" id="USG62880.1"/>
    </source>
</evidence>
<keyword evidence="3" id="KW-0831">Ubiquinone biosynthesis</keyword>
<dbReference type="Gene3D" id="1.10.357.10">
    <property type="entry name" value="Tetracycline Repressor, domain 2"/>
    <property type="match status" value="1"/>
</dbReference>
<keyword evidence="9" id="KW-1185">Reference proteome</keyword>
<reference evidence="8" key="1">
    <citation type="submission" date="2022-06" db="EMBL/GenBank/DDBJ databases">
        <title>Sneathiella actinostolidae sp. nov., isolated from a sea anemonein the Western Pacific Ocean.</title>
        <authorList>
            <person name="Wei M.J."/>
        </authorList>
    </citation>
    <scope>NUCLEOTIDE SEQUENCE</scope>
    <source>
        <strain evidence="8">PHK-P5</strain>
    </source>
</reference>
<evidence type="ECO:0000259" key="7">
    <source>
        <dbReference type="Pfam" id="PF08511"/>
    </source>
</evidence>
<evidence type="ECO:0000256" key="5">
    <source>
        <dbReference type="ARBA" id="ARBA00023121"/>
    </source>
</evidence>
<dbReference type="Pfam" id="PF08511">
    <property type="entry name" value="COQ9"/>
    <property type="match status" value="1"/>
</dbReference>
<dbReference type="InterPro" id="IPR012762">
    <property type="entry name" value="Ubiq_biosynth_COQ9"/>
</dbReference>
<evidence type="ECO:0000313" key="9">
    <source>
        <dbReference type="Proteomes" id="UP001056291"/>
    </source>
</evidence>
<evidence type="ECO:0000256" key="4">
    <source>
        <dbReference type="ARBA" id="ARBA00022946"/>
    </source>
</evidence>
<dbReference type="PANTHER" id="PTHR21427:SF19">
    <property type="entry name" value="UBIQUINONE BIOSYNTHESIS PROTEIN COQ9, MITOCHONDRIAL"/>
    <property type="match status" value="1"/>
</dbReference>
<organism evidence="8 9">
    <name type="scientific">Sneathiella marina</name>
    <dbReference type="NCBI Taxonomy" id="2950108"/>
    <lineage>
        <taxon>Bacteria</taxon>
        <taxon>Pseudomonadati</taxon>
        <taxon>Pseudomonadota</taxon>
        <taxon>Alphaproteobacteria</taxon>
        <taxon>Sneathiellales</taxon>
        <taxon>Sneathiellaceae</taxon>
        <taxon>Sneathiella</taxon>
    </lineage>
</organism>
<comment type="similarity">
    <text evidence="2">Belongs to the COQ9 family.</text>
</comment>
<protein>
    <submittedName>
        <fullName evidence="8">COQ9 family protein</fullName>
    </submittedName>
</protein>
<dbReference type="NCBIfam" id="TIGR02396">
    <property type="entry name" value="diverge_rpsU"/>
    <property type="match status" value="1"/>
</dbReference>
<keyword evidence="5" id="KW-0446">Lipid-binding</keyword>
<evidence type="ECO:0000256" key="6">
    <source>
        <dbReference type="ARBA" id="ARBA00058104"/>
    </source>
</evidence>
<comment type="pathway">
    <text evidence="1">Cofactor biosynthesis; ubiquinone biosynthesis.</text>
</comment>
<name>A0ABY4W6S9_9PROT</name>
<dbReference type="PANTHER" id="PTHR21427">
    <property type="entry name" value="UBIQUINONE BIOSYNTHESIS PROTEIN COQ9, MITOCHONDRIAL"/>
    <property type="match status" value="1"/>
</dbReference>
<evidence type="ECO:0000256" key="1">
    <source>
        <dbReference type="ARBA" id="ARBA00004749"/>
    </source>
</evidence>
<accession>A0ABY4W6S9</accession>
<feature type="domain" description="COQ9 C-terminal" evidence="7">
    <location>
        <begin position="118"/>
        <end position="187"/>
    </location>
</feature>
<dbReference type="EMBL" id="CP098747">
    <property type="protein sequence ID" value="USG62880.1"/>
    <property type="molecule type" value="Genomic_DNA"/>
</dbReference>
<dbReference type="RefSeq" id="WP_251937122.1">
    <property type="nucleotide sequence ID" value="NZ_CP098747.1"/>
</dbReference>
<proteinExistence type="inferred from homology"/>
<gene>
    <name evidence="8" type="ORF">NBZ79_07810</name>
</gene>
<dbReference type="Proteomes" id="UP001056291">
    <property type="component" value="Chromosome"/>
</dbReference>
<comment type="function">
    <text evidence="6">Membrane-associated protein that warps the membrane surface to access and bind aromatic isoprenes with high specificity, including ubiquinone (CoQ) isoprene intermediates and presents them directly to COQ7, therefore facilitating the COQ7-mediated hydroxylase step. Participates in the biosynthesis of coenzyme Q, also named ubiquinone, an essential lipid-soluble electron transporter for aerobic cellular respiration.</text>
</comment>
<evidence type="ECO:0000256" key="3">
    <source>
        <dbReference type="ARBA" id="ARBA00022688"/>
    </source>
</evidence>